<evidence type="ECO:0000313" key="9">
    <source>
        <dbReference type="Proteomes" id="UP000054560"/>
    </source>
</evidence>
<dbReference type="FunFam" id="1.25.40.90:FF:000006">
    <property type="entry name" value="Clathrin interactor 1"/>
    <property type="match status" value="1"/>
</dbReference>
<organism evidence="8 9">
    <name type="scientific">Sphaeroforma arctica JP610</name>
    <dbReference type="NCBI Taxonomy" id="667725"/>
    <lineage>
        <taxon>Eukaryota</taxon>
        <taxon>Ichthyosporea</taxon>
        <taxon>Ichthyophonida</taxon>
        <taxon>Sphaeroforma</taxon>
    </lineage>
</organism>
<feature type="region of interest" description="Disordered" evidence="6">
    <location>
        <begin position="508"/>
        <end position="650"/>
    </location>
</feature>
<protein>
    <recommendedName>
        <fullName evidence="7">ENTH domain-containing protein</fullName>
    </recommendedName>
</protein>
<dbReference type="InterPro" id="IPR008942">
    <property type="entry name" value="ENTH_VHS"/>
</dbReference>
<feature type="compositionally biased region" description="Low complexity" evidence="6">
    <location>
        <begin position="310"/>
        <end position="379"/>
    </location>
</feature>
<dbReference type="PANTHER" id="PTHR12276">
    <property type="entry name" value="EPSIN/ENT-RELATED"/>
    <property type="match status" value="1"/>
</dbReference>
<evidence type="ECO:0000256" key="5">
    <source>
        <dbReference type="ARBA" id="ARBA00023121"/>
    </source>
</evidence>
<keyword evidence="5" id="KW-0446">Lipid-binding</keyword>
<dbReference type="SMART" id="SM00273">
    <property type="entry name" value="ENTH"/>
    <property type="match status" value="1"/>
</dbReference>
<dbReference type="SUPFAM" id="SSF48464">
    <property type="entry name" value="ENTH/VHS domain"/>
    <property type="match status" value="1"/>
</dbReference>
<feature type="region of interest" description="Disordered" evidence="6">
    <location>
        <begin position="136"/>
        <end position="487"/>
    </location>
</feature>
<evidence type="ECO:0000256" key="6">
    <source>
        <dbReference type="SAM" id="MobiDB-lite"/>
    </source>
</evidence>
<dbReference type="RefSeq" id="XP_014154720.1">
    <property type="nucleotide sequence ID" value="XM_014299245.1"/>
</dbReference>
<dbReference type="STRING" id="667725.A0A0L0FXX9"/>
<keyword evidence="3" id="KW-0963">Cytoplasm</keyword>
<proteinExistence type="inferred from homology"/>
<feature type="compositionally biased region" description="Basic and acidic residues" evidence="6">
    <location>
        <begin position="204"/>
        <end position="233"/>
    </location>
</feature>
<evidence type="ECO:0000256" key="3">
    <source>
        <dbReference type="ARBA" id="ARBA00022490"/>
    </source>
</evidence>
<feature type="compositionally biased region" description="Low complexity" evidence="6">
    <location>
        <begin position="428"/>
        <end position="444"/>
    </location>
</feature>
<dbReference type="OrthoDB" id="4033880at2759"/>
<feature type="compositionally biased region" description="Polar residues" evidence="6">
    <location>
        <begin position="531"/>
        <end position="545"/>
    </location>
</feature>
<feature type="compositionally biased region" description="Low complexity" evidence="6">
    <location>
        <begin position="188"/>
        <end position="198"/>
    </location>
</feature>
<dbReference type="AlphaFoldDB" id="A0A0L0FXX9"/>
<dbReference type="SMART" id="SM00726">
    <property type="entry name" value="UIM"/>
    <property type="match status" value="2"/>
</dbReference>
<dbReference type="GeneID" id="25907335"/>
<dbReference type="Pfam" id="PF01417">
    <property type="entry name" value="ENTH"/>
    <property type="match status" value="1"/>
</dbReference>
<dbReference type="Gene3D" id="1.25.40.90">
    <property type="match status" value="1"/>
</dbReference>
<dbReference type="GO" id="GO:0030276">
    <property type="term" value="F:clathrin binding"/>
    <property type="evidence" value="ECO:0007669"/>
    <property type="project" value="TreeGrafter"/>
</dbReference>
<comment type="subcellular location">
    <subcellularLocation>
        <location evidence="1">Cytoplasm</location>
    </subcellularLocation>
</comment>
<feature type="domain" description="ENTH" evidence="7">
    <location>
        <begin position="6"/>
        <end position="138"/>
    </location>
</feature>
<dbReference type="GO" id="GO:0005543">
    <property type="term" value="F:phospholipid binding"/>
    <property type="evidence" value="ECO:0007669"/>
    <property type="project" value="TreeGrafter"/>
</dbReference>
<feature type="compositionally biased region" description="Gly residues" evidence="6">
    <location>
        <begin position="547"/>
        <end position="556"/>
    </location>
</feature>
<feature type="compositionally biased region" description="Polar residues" evidence="6">
    <location>
        <begin position="510"/>
        <end position="523"/>
    </location>
</feature>
<dbReference type="GO" id="GO:0030125">
    <property type="term" value="C:clathrin vesicle coat"/>
    <property type="evidence" value="ECO:0007669"/>
    <property type="project" value="TreeGrafter"/>
</dbReference>
<feature type="compositionally biased region" description="Polar residues" evidence="6">
    <location>
        <begin position="257"/>
        <end position="275"/>
    </location>
</feature>
<evidence type="ECO:0000259" key="7">
    <source>
        <dbReference type="PROSITE" id="PS50942"/>
    </source>
</evidence>
<dbReference type="InterPro" id="IPR013809">
    <property type="entry name" value="ENTH"/>
</dbReference>
<evidence type="ECO:0000313" key="8">
    <source>
        <dbReference type="EMBL" id="KNC80818.1"/>
    </source>
</evidence>
<dbReference type="GO" id="GO:0005886">
    <property type="term" value="C:plasma membrane"/>
    <property type="evidence" value="ECO:0007669"/>
    <property type="project" value="TreeGrafter"/>
</dbReference>
<feature type="compositionally biased region" description="Low complexity" evidence="6">
    <location>
        <begin position="590"/>
        <end position="650"/>
    </location>
</feature>
<feature type="compositionally biased region" description="Low complexity" evidence="6">
    <location>
        <begin position="388"/>
        <end position="403"/>
    </location>
</feature>
<dbReference type="PROSITE" id="PS50330">
    <property type="entry name" value="UIM"/>
    <property type="match status" value="1"/>
</dbReference>
<comment type="similarity">
    <text evidence="2">Belongs to the epsin family.</text>
</comment>
<gene>
    <name evidence="8" type="ORF">SARC_06831</name>
</gene>
<feature type="compositionally biased region" description="Basic and acidic residues" evidence="6">
    <location>
        <begin position="136"/>
        <end position="149"/>
    </location>
</feature>
<dbReference type="GO" id="GO:0005768">
    <property type="term" value="C:endosome"/>
    <property type="evidence" value="ECO:0007669"/>
    <property type="project" value="TreeGrafter"/>
</dbReference>
<evidence type="ECO:0000256" key="1">
    <source>
        <dbReference type="ARBA" id="ARBA00004496"/>
    </source>
</evidence>
<sequence>MRKVKDVVNDYTDIERKVRKATSNKPYRASGSQMAEIADATYDPVCFPQIMGMLWKRLNEPGKYWRHVYKGLILLDYIIKVGSEKVVKSSRENIFAIQTLKDFQMIDKDGRDQGQNVREKSKALVVLLKDDTKLKEAREKAKSARERMRGSIGGQDSHYDDGLGAPPPRQPMGGSGGYGAGYGGHTDGQSQRTSSGGQQRRRGTTQEEDRQLQEAIEASKRDAEEASRRRAQVEENDPDIQAAIALSKVDAIASNDPFGQSNSSNYNTPQPQNNDPFGLGGDPFGSVQAQQPQQQQQSFDPFGDPFGSAQTPQQSQQNQYQPQQQQQQNDPFGDPFGGSDPFGAGPPQQNYGQQQQQPMQNQYQQQPQQPFGAPQQQQPMQPPGGAWGQPSNQQQPSNPNQQQGTVARNSPQIDEFAGLRSGPNSTRSSMASSAQAPPTASPASDNPWDMKPLETSLPTPSSGGGQALIPTTDDSANSSALVPAPKKNNSLDIYKDLVNLDALAPASDNRGYNANGPSPTNPFGLSGGGANVQTSTRGPQASLNQMAGGGGYGNMGGVSQMPMGGQQMGYGAPSGQGGGYGQQMGGQQGQGMYNQQQPYGQPQQQYGQPQQQYGQPQQQYGQPQQQYGQPQQQYGQQQQQYGQQPGNPFG</sequence>
<dbReference type="PROSITE" id="PS50942">
    <property type="entry name" value="ENTH"/>
    <property type="match status" value="1"/>
</dbReference>
<dbReference type="InterPro" id="IPR003903">
    <property type="entry name" value="UIM_dom"/>
</dbReference>
<evidence type="ECO:0000256" key="2">
    <source>
        <dbReference type="ARBA" id="ARBA00010130"/>
    </source>
</evidence>
<feature type="compositionally biased region" description="Gly residues" evidence="6">
    <location>
        <begin position="566"/>
        <end position="589"/>
    </location>
</feature>
<feature type="compositionally biased region" description="Gly residues" evidence="6">
    <location>
        <begin position="173"/>
        <end position="186"/>
    </location>
</feature>
<reference evidence="8 9" key="1">
    <citation type="submission" date="2011-02" db="EMBL/GenBank/DDBJ databases">
        <title>The Genome Sequence of Sphaeroforma arctica JP610.</title>
        <authorList>
            <consortium name="The Broad Institute Genome Sequencing Platform"/>
            <person name="Russ C."/>
            <person name="Cuomo C."/>
            <person name="Young S.K."/>
            <person name="Zeng Q."/>
            <person name="Gargeya S."/>
            <person name="Alvarado L."/>
            <person name="Berlin A."/>
            <person name="Chapman S.B."/>
            <person name="Chen Z."/>
            <person name="Freedman E."/>
            <person name="Gellesch M."/>
            <person name="Goldberg J."/>
            <person name="Griggs A."/>
            <person name="Gujja S."/>
            <person name="Heilman E."/>
            <person name="Heiman D."/>
            <person name="Howarth C."/>
            <person name="Mehta T."/>
            <person name="Neiman D."/>
            <person name="Pearson M."/>
            <person name="Roberts A."/>
            <person name="Saif S."/>
            <person name="Shea T."/>
            <person name="Shenoy N."/>
            <person name="Sisk P."/>
            <person name="Stolte C."/>
            <person name="Sykes S."/>
            <person name="White J."/>
            <person name="Yandava C."/>
            <person name="Burger G."/>
            <person name="Gray M.W."/>
            <person name="Holland P.W.H."/>
            <person name="King N."/>
            <person name="Lang F.B.F."/>
            <person name="Roger A.J."/>
            <person name="Ruiz-Trillo I."/>
            <person name="Haas B."/>
            <person name="Nusbaum C."/>
            <person name="Birren B."/>
        </authorList>
    </citation>
    <scope>NUCLEOTIDE SEQUENCE [LARGE SCALE GENOMIC DNA]</scope>
    <source>
        <strain evidence="8 9">JP610</strain>
    </source>
</reference>
<keyword evidence="4" id="KW-0597">Phosphoprotein</keyword>
<dbReference type="GO" id="GO:0006897">
    <property type="term" value="P:endocytosis"/>
    <property type="evidence" value="ECO:0007669"/>
    <property type="project" value="TreeGrafter"/>
</dbReference>
<dbReference type="PANTHER" id="PTHR12276:SF110">
    <property type="entry name" value="EPSIN-1-RELATED"/>
    <property type="match status" value="1"/>
</dbReference>
<dbReference type="Proteomes" id="UP000054560">
    <property type="component" value="Unassembled WGS sequence"/>
</dbReference>
<dbReference type="EMBL" id="KQ242103">
    <property type="protein sequence ID" value="KNC80818.1"/>
    <property type="molecule type" value="Genomic_DNA"/>
</dbReference>
<name>A0A0L0FXX9_9EUKA</name>
<dbReference type="eggNOG" id="KOG2056">
    <property type="taxonomic scope" value="Eukaryota"/>
</dbReference>
<feature type="compositionally biased region" description="Low complexity" evidence="6">
    <location>
        <begin position="288"/>
        <end position="297"/>
    </location>
</feature>
<accession>A0A0L0FXX9</accession>
<evidence type="ECO:0000256" key="4">
    <source>
        <dbReference type="ARBA" id="ARBA00022553"/>
    </source>
</evidence>
<keyword evidence="9" id="KW-1185">Reference proteome</keyword>